<proteinExistence type="inferred from homology"/>
<dbReference type="InterPro" id="IPR036986">
    <property type="entry name" value="S4_RNA-bd_sf"/>
</dbReference>
<dbReference type="InterPro" id="IPR000748">
    <property type="entry name" value="PsdUridine_synth_RsuA/RluB/E/F"/>
</dbReference>
<dbReference type="GO" id="GO:0000455">
    <property type="term" value="P:enzyme-directed rRNA pseudouridine synthesis"/>
    <property type="evidence" value="ECO:0007669"/>
    <property type="project" value="UniProtKB-ARBA"/>
</dbReference>
<dbReference type="PROSITE" id="PS01149">
    <property type="entry name" value="PSI_RSU"/>
    <property type="match status" value="1"/>
</dbReference>
<gene>
    <name evidence="7" type="ORF">EQF91_01440</name>
</gene>
<dbReference type="FunFam" id="3.30.70.1560:FF:000001">
    <property type="entry name" value="Pseudouridine synthase"/>
    <property type="match status" value="1"/>
</dbReference>
<accession>A0A4R9C2M7</accession>
<dbReference type="InterPro" id="IPR020103">
    <property type="entry name" value="PsdUridine_synth_cat_dom_sf"/>
</dbReference>
<dbReference type="SUPFAM" id="SSF55174">
    <property type="entry name" value="Alpha-L RNA-binding motif"/>
    <property type="match status" value="1"/>
</dbReference>
<name>A0A4R9C2M7_9FIRM</name>
<protein>
    <recommendedName>
        <fullName evidence="5">Pseudouridine synthase</fullName>
        <ecNumber evidence="5">5.4.99.-</ecNumber>
    </recommendedName>
</protein>
<dbReference type="Pfam" id="PF01479">
    <property type="entry name" value="S4"/>
    <property type="match status" value="1"/>
</dbReference>
<dbReference type="InterPro" id="IPR018496">
    <property type="entry name" value="PsdUridine_synth_RsuA/RluB_CS"/>
</dbReference>
<keyword evidence="3 5" id="KW-0413">Isomerase</keyword>
<dbReference type="PANTHER" id="PTHR47683:SF4">
    <property type="entry name" value="PSEUDOURIDINE SYNTHASE"/>
    <property type="match status" value="1"/>
</dbReference>
<feature type="domain" description="RNA-binding S4" evidence="6">
    <location>
        <begin position="1"/>
        <end position="61"/>
    </location>
</feature>
<dbReference type="InterPro" id="IPR042092">
    <property type="entry name" value="PsdUridine_s_RsuA/RluB/E/F_cat"/>
</dbReference>
<dbReference type="RefSeq" id="WP_134743859.1">
    <property type="nucleotide sequence ID" value="NZ_JBFNFK010000003.1"/>
</dbReference>
<dbReference type="Gene3D" id="3.10.290.10">
    <property type="entry name" value="RNA-binding S4 domain"/>
    <property type="match status" value="1"/>
</dbReference>
<dbReference type="GO" id="GO:0003723">
    <property type="term" value="F:RNA binding"/>
    <property type="evidence" value="ECO:0007669"/>
    <property type="project" value="UniProtKB-KW"/>
</dbReference>
<dbReference type="InterPro" id="IPR020094">
    <property type="entry name" value="TruA/RsuA/RluB/E/F_N"/>
</dbReference>
<evidence type="ECO:0000256" key="4">
    <source>
        <dbReference type="PROSITE-ProRule" id="PRU00182"/>
    </source>
</evidence>
<dbReference type="InterPro" id="IPR050343">
    <property type="entry name" value="RsuA_PseudoU_synthase"/>
</dbReference>
<dbReference type="EC" id="5.4.99.-" evidence="5"/>
<sequence length="233" mass="27391">MRIDKYLSNSGIGTRKEVKQYIKNGLILLNDKVVLKSTQQVDENKDKIKFKNQEIIYKKYIYLMMNKPQGYISATKDYNDTVLDLLDEKFQNKDIFPVGRLDKDTEGLLILTNDGKLAHELLSPKKKVDKKYYAKVDNILSEEDIDKFKDGIYLEKEQYLTMPAKLEIISNYECYVYIKEGKYHQVKRMLKSCGKEVLYLKRISMGNINLDETLDLGQYRELTEKEIEILKNN</sequence>
<dbReference type="PANTHER" id="PTHR47683">
    <property type="entry name" value="PSEUDOURIDINE SYNTHASE FAMILY PROTEIN-RELATED"/>
    <property type="match status" value="1"/>
</dbReference>
<comment type="caution">
    <text evidence="7">The sequence shown here is derived from an EMBL/GenBank/DDBJ whole genome shotgun (WGS) entry which is preliminary data.</text>
</comment>
<organism evidence="7 8">
    <name type="scientific">Helcococcus ovis</name>
    <dbReference type="NCBI Taxonomy" id="72026"/>
    <lineage>
        <taxon>Bacteria</taxon>
        <taxon>Bacillati</taxon>
        <taxon>Bacillota</taxon>
        <taxon>Tissierellia</taxon>
        <taxon>Tissierellales</taxon>
        <taxon>Peptoniphilaceae</taxon>
        <taxon>Helcococcus</taxon>
    </lineage>
</organism>
<dbReference type="InterPro" id="IPR002942">
    <property type="entry name" value="S4_RNA-bd"/>
</dbReference>
<dbReference type="AlphaFoldDB" id="A0A4R9C2M7"/>
<keyword evidence="8" id="KW-1185">Reference proteome</keyword>
<dbReference type="SMART" id="SM00363">
    <property type="entry name" value="S4"/>
    <property type="match status" value="1"/>
</dbReference>
<dbReference type="Pfam" id="PF00849">
    <property type="entry name" value="PseudoU_synth_2"/>
    <property type="match status" value="1"/>
</dbReference>
<evidence type="ECO:0000313" key="7">
    <source>
        <dbReference type="EMBL" id="TFF67314.1"/>
    </source>
</evidence>
<evidence type="ECO:0000256" key="1">
    <source>
        <dbReference type="ARBA" id="ARBA00008348"/>
    </source>
</evidence>
<comment type="similarity">
    <text evidence="1 5">Belongs to the pseudouridine synthase RsuA family.</text>
</comment>
<dbReference type="Gene3D" id="3.30.70.580">
    <property type="entry name" value="Pseudouridine synthase I, catalytic domain, N-terminal subdomain"/>
    <property type="match status" value="1"/>
</dbReference>
<dbReference type="NCBIfam" id="TIGR00093">
    <property type="entry name" value="pseudouridine synthase"/>
    <property type="match status" value="1"/>
</dbReference>
<evidence type="ECO:0000256" key="5">
    <source>
        <dbReference type="RuleBase" id="RU003887"/>
    </source>
</evidence>
<dbReference type="Gene3D" id="3.30.70.1560">
    <property type="entry name" value="Alpha-L RNA-binding motif"/>
    <property type="match status" value="1"/>
</dbReference>
<dbReference type="SUPFAM" id="SSF55120">
    <property type="entry name" value="Pseudouridine synthase"/>
    <property type="match status" value="1"/>
</dbReference>
<evidence type="ECO:0000256" key="3">
    <source>
        <dbReference type="ARBA" id="ARBA00023235"/>
    </source>
</evidence>
<dbReference type="Proteomes" id="UP000297454">
    <property type="component" value="Unassembled WGS sequence"/>
</dbReference>
<dbReference type="PROSITE" id="PS50889">
    <property type="entry name" value="S4"/>
    <property type="match status" value="1"/>
</dbReference>
<reference evidence="7 8" key="1">
    <citation type="submission" date="2019-01" db="EMBL/GenBank/DDBJ databases">
        <title>Draft Genome Sequences of Helcococcus ovis Strains Isolated from the Uterus and Vagina of Dairy Cows with Metritis.</title>
        <authorList>
            <person name="Cunha F."/>
            <person name="Jeon S.J."/>
            <person name="Kutzer P."/>
            <person name="Galvao K.N."/>
        </authorList>
    </citation>
    <scope>NUCLEOTIDE SEQUENCE [LARGE SCALE GENOMIC DNA]</scope>
    <source>
        <strain evidence="7 8">KG-37</strain>
    </source>
</reference>
<dbReference type="GO" id="GO:0120159">
    <property type="term" value="F:rRNA pseudouridine synthase activity"/>
    <property type="evidence" value="ECO:0007669"/>
    <property type="project" value="UniProtKB-ARBA"/>
</dbReference>
<dbReference type="EMBL" id="SCFR01000003">
    <property type="protein sequence ID" value="TFF67314.1"/>
    <property type="molecule type" value="Genomic_DNA"/>
</dbReference>
<dbReference type="InterPro" id="IPR006145">
    <property type="entry name" value="PsdUridine_synth_RsuA/RluA"/>
</dbReference>
<evidence type="ECO:0000313" key="8">
    <source>
        <dbReference type="Proteomes" id="UP000297454"/>
    </source>
</evidence>
<keyword evidence="2 4" id="KW-0694">RNA-binding</keyword>
<evidence type="ECO:0000256" key="2">
    <source>
        <dbReference type="ARBA" id="ARBA00022884"/>
    </source>
</evidence>
<dbReference type="CDD" id="cd00165">
    <property type="entry name" value="S4"/>
    <property type="match status" value="1"/>
</dbReference>
<dbReference type="GO" id="GO:0005829">
    <property type="term" value="C:cytosol"/>
    <property type="evidence" value="ECO:0007669"/>
    <property type="project" value="UniProtKB-ARBA"/>
</dbReference>
<dbReference type="CDD" id="cd02553">
    <property type="entry name" value="PseudoU_synth_RsuA"/>
    <property type="match status" value="1"/>
</dbReference>
<evidence type="ECO:0000259" key="6">
    <source>
        <dbReference type="SMART" id="SM00363"/>
    </source>
</evidence>